<keyword evidence="1 3" id="KW-0238">DNA-binding</keyword>
<reference evidence="6 7" key="1">
    <citation type="journal article" date="2018" name="ISME J.">
        <title>A methanotrophic archaeon couples anaerobic oxidation of methane to Fe(III) reduction.</title>
        <authorList>
            <person name="Cai C."/>
            <person name="Leu A.O."/>
            <person name="Xie G.J."/>
            <person name="Guo J."/>
            <person name="Feng Y."/>
            <person name="Zhao J.X."/>
            <person name="Tyson G.W."/>
            <person name="Yuan Z."/>
            <person name="Hu S."/>
        </authorList>
    </citation>
    <scope>NUCLEOTIDE SEQUENCE [LARGE SCALE GENOMIC DNA]</scope>
    <source>
        <strain evidence="6">FeB_12</strain>
    </source>
</reference>
<evidence type="ECO:0000256" key="2">
    <source>
        <dbReference type="ARBA" id="ARBA00023172"/>
    </source>
</evidence>
<evidence type="ECO:0000313" key="6">
    <source>
        <dbReference type="EMBL" id="PWB69235.1"/>
    </source>
</evidence>
<evidence type="ECO:0000259" key="4">
    <source>
        <dbReference type="PROSITE" id="PS51898"/>
    </source>
</evidence>
<evidence type="ECO:0000313" key="7">
    <source>
        <dbReference type="Proteomes" id="UP000250918"/>
    </source>
</evidence>
<dbReference type="InterPro" id="IPR013762">
    <property type="entry name" value="Integrase-like_cat_sf"/>
</dbReference>
<evidence type="ECO:0000259" key="5">
    <source>
        <dbReference type="PROSITE" id="PS51900"/>
    </source>
</evidence>
<dbReference type="Pfam" id="PF00589">
    <property type="entry name" value="Phage_integrase"/>
    <property type="match status" value="1"/>
</dbReference>
<gene>
    <name evidence="6" type="ORF">C3F09_10405</name>
</gene>
<sequence length="246" mass="27516">YLRQRSAQGVANRSLARFLSALSGFQKYMANAKEFRQCLFKLPRIKYSGKLPAFVPQGEAKKIFEPAAARPEQSKYAYWRDYMMVVLLYVTGLRREELAGLTLADLDLARGLATTIGKGNKERVVPVGDSTVSELNDYMKVRDSFARETDSASTHLFLNKAGKPLTVRSVDRLVKQFAQAQGMSFTPHTLRHSFATHMLENGADLVLIKEILGHASLSTTQKYTHVTAESMKRVYQKAHPRSGAKG</sequence>
<keyword evidence="2" id="KW-0233">DNA recombination</keyword>
<dbReference type="InterPro" id="IPR011010">
    <property type="entry name" value="DNA_brk_join_enz"/>
</dbReference>
<protein>
    <submittedName>
        <fullName evidence="6">Tyrosine recombinase XerD</fullName>
    </submittedName>
</protein>
<dbReference type="InterPro" id="IPR050090">
    <property type="entry name" value="Tyrosine_recombinase_XerCD"/>
</dbReference>
<dbReference type="PROSITE" id="PS51898">
    <property type="entry name" value="TYR_RECOMBINASE"/>
    <property type="match status" value="1"/>
</dbReference>
<dbReference type="AlphaFoldDB" id="A0A855X1B2"/>
<dbReference type="GO" id="GO:0006310">
    <property type="term" value="P:DNA recombination"/>
    <property type="evidence" value="ECO:0007669"/>
    <property type="project" value="UniProtKB-KW"/>
</dbReference>
<feature type="domain" description="Core-binding (CB)" evidence="5">
    <location>
        <begin position="1"/>
        <end position="30"/>
    </location>
</feature>
<proteinExistence type="predicted"/>
<dbReference type="GO" id="GO:0003677">
    <property type="term" value="F:DNA binding"/>
    <property type="evidence" value="ECO:0007669"/>
    <property type="project" value="UniProtKB-UniRule"/>
</dbReference>
<evidence type="ECO:0000256" key="3">
    <source>
        <dbReference type="PROSITE-ProRule" id="PRU01248"/>
    </source>
</evidence>
<accession>A0A855X1B2</accession>
<dbReference type="InterPro" id="IPR002104">
    <property type="entry name" value="Integrase_catalytic"/>
</dbReference>
<name>A0A855X1B2_9BACT</name>
<dbReference type="PROSITE" id="PS51900">
    <property type="entry name" value="CB"/>
    <property type="match status" value="1"/>
</dbReference>
<comment type="caution">
    <text evidence="6">The sequence shown here is derived from an EMBL/GenBank/DDBJ whole genome shotgun (WGS) entry which is preliminary data.</text>
</comment>
<dbReference type="PANTHER" id="PTHR30349">
    <property type="entry name" value="PHAGE INTEGRASE-RELATED"/>
    <property type="match status" value="1"/>
</dbReference>
<evidence type="ECO:0000256" key="1">
    <source>
        <dbReference type="ARBA" id="ARBA00023125"/>
    </source>
</evidence>
<feature type="domain" description="Tyr recombinase" evidence="4">
    <location>
        <begin position="50"/>
        <end position="236"/>
    </location>
</feature>
<feature type="non-terminal residue" evidence="6">
    <location>
        <position position="1"/>
    </location>
</feature>
<dbReference type="SUPFAM" id="SSF56349">
    <property type="entry name" value="DNA breaking-rejoining enzymes"/>
    <property type="match status" value="1"/>
</dbReference>
<dbReference type="GO" id="GO:0015074">
    <property type="term" value="P:DNA integration"/>
    <property type="evidence" value="ECO:0007669"/>
    <property type="project" value="InterPro"/>
</dbReference>
<dbReference type="Proteomes" id="UP000250918">
    <property type="component" value="Unassembled WGS sequence"/>
</dbReference>
<dbReference type="Gene3D" id="1.10.443.10">
    <property type="entry name" value="Intergrase catalytic core"/>
    <property type="match status" value="1"/>
</dbReference>
<organism evidence="6 7">
    <name type="scientific">candidate division GN15 bacterium</name>
    <dbReference type="NCBI Taxonomy" id="2072418"/>
    <lineage>
        <taxon>Bacteria</taxon>
        <taxon>candidate division GN15</taxon>
    </lineage>
</organism>
<dbReference type="EMBL" id="PQAP01000173">
    <property type="protein sequence ID" value="PWB69235.1"/>
    <property type="molecule type" value="Genomic_DNA"/>
</dbReference>
<dbReference type="PANTHER" id="PTHR30349:SF81">
    <property type="entry name" value="TYROSINE RECOMBINASE XERC"/>
    <property type="match status" value="1"/>
</dbReference>
<dbReference type="InterPro" id="IPR044068">
    <property type="entry name" value="CB"/>
</dbReference>